<keyword evidence="4 8" id="KW-0812">Transmembrane</keyword>
<keyword evidence="10" id="KW-1185">Reference proteome</keyword>
<comment type="subcellular location">
    <subcellularLocation>
        <location evidence="1">Cell membrane</location>
        <topology evidence="1">Multi-pass membrane protein</topology>
    </subcellularLocation>
</comment>
<evidence type="ECO:0000256" key="5">
    <source>
        <dbReference type="ARBA" id="ARBA00022849"/>
    </source>
</evidence>
<feature type="transmembrane region" description="Helical" evidence="8">
    <location>
        <begin position="388"/>
        <end position="407"/>
    </location>
</feature>
<dbReference type="KEGG" id="uth:DKZ56_00105"/>
<proteinExistence type="inferred from homology"/>
<keyword evidence="5" id="KW-0059">Arsenical resistance</keyword>
<dbReference type="PANTHER" id="PTHR43302">
    <property type="entry name" value="TRANSPORTER ARSB-RELATED"/>
    <property type="match status" value="1"/>
</dbReference>
<dbReference type="GO" id="GO:0046685">
    <property type="term" value="P:response to arsenic-containing substance"/>
    <property type="evidence" value="ECO:0007669"/>
    <property type="project" value="UniProtKB-KW"/>
</dbReference>
<evidence type="ECO:0000256" key="3">
    <source>
        <dbReference type="ARBA" id="ARBA00022475"/>
    </source>
</evidence>
<dbReference type="EMBL" id="CP036528">
    <property type="protein sequence ID" value="QBK24458.1"/>
    <property type="molecule type" value="Genomic_DNA"/>
</dbReference>
<accession>A0A4P6URD8</accession>
<keyword evidence="3" id="KW-1003">Cell membrane</keyword>
<organism evidence="9 10">
    <name type="scientific">Ureibacillus thermophilus</name>
    <dbReference type="NCBI Taxonomy" id="367743"/>
    <lineage>
        <taxon>Bacteria</taxon>
        <taxon>Bacillati</taxon>
        <taxon>Bacillota</taxon>
        <taxon>Bacilli</taxon>
        <taxon>Bacillales</taxon>
        <taxon>Caryophanaceae</taxon>
        <taxon>Ureibacillus</taxon>
    </lineage>
</organism>
<feature type="transmembrane region" description="Helical" evidence="8">
    <location>
        <begin position="96"/>
        <end position="114"/>
    </location>
</feature>
<evidence type="ECO:0000256" key="1">
    <source>
        <dbReference type="ARBA" id="ARBA00004651"/>
    </source>
</evidence>
<keyword evidence="7 8" id="KW-0472">Membrane</keyword>
<evidence type="ECO:0000256" key="2">
    <source>
        <dbReference type="ARBA" id="ARBA00006433"/>
    </source>
</evidence>
<name>A0A4P6URD8_9BACL</name>
<evidence type="ECO:0000313" key="10">
    <source>
        <dbReference type="Proteomes" id="UP000291151"/>
    </source>
</evidence>
<evidence type="ECO:0000313" key="9">
    <source>
        <dbReference type="EMBL" id="QBK24458.1"/>
    </source>
</evidence>
<dbReference type="InterPro" id="IPR000802">
    <property type="entry name" value="Arsenical_pump_ArsB"/>
</dbReference>
<feature type="transmembrane region" description="Helical" evidence="8">
    <location>
        <begin position="120"/>
        <end position="135"/>
    </location>
</feature>
<dbReference type="GO" id="GO:0015105">
    <property type="term" value="F:arsenite transmembrane transporter activity"/>
    <property type="evidence" value="ECO:0007669"/>
    <property type="project" value="InterPro"/>
</dbReference>
<feature type="transmembrane region" description="Helical" evidence="8">
    <location>
        <begin position="142"/>
        <end position="161"/>
    </location>
</feature>
<dbReference type="Proteomes" id="UP000291151">
    <property type="component" value="Chromosome"/>
</dbReference>
<dbReference type="RefSeq" id="WP_208650736.1">
    <property type="nucleotide sequence ID" value="NZ_CP036528.1"/>
</dbReference>
<keyword evidence="6 8" id="KW-1133">Transmembrane helix</keyword>
<feature type="transmembrane region" description="Helical" evidence="8">
    <location>
        <begin position="419"/>
        <end position="442"/>
    </location>
</feature>
<feature type="transmembrane region" description="Helical" evidence="8">
    <location>
        <begin position="30"/>
        <end position="48"/>
    </location>
</feature>
<feature type="transmembrane region" description="Helical" evidence="8">
    <location>
        <begin position="181"/>
        <end position="203"/>
    </location>
</feature>
<dbReference type="Pfam" id="PF02040">
    <property type="entry name" value="ArsB"/>
    <property type="match status" value="1"/>
</dbReference>
<feature type="transmembrane region" description="Helical" evidence="8">
    <location>
        <begin position="6"/>
        <end position="23"/>
    </location>
</feature>
<evidence type="ECO:0000256" key="7">
    <source>
        <dbReference type="ARBA" id="ARBA00023136"/>
    </source>
</evidence>
<dbReference type="AlphaFoldDB" id="A0A4P6URD8"/>
<reference evidence="9 10" key="1">
    <citation type="submission" date="2019-02" db="EMBL/GenBank/DDBJ databases">
        <title>Ureibacillus thermophilus.</title>
        <authorList>
            <person name="Sunny J.S."/>
            <person name="Natarajan A."/>
            <person name="Saleena L.M."/>
        </authorList>
    </citation>
    <scope>NUCLEOTIDE SEQUENCE [LARGE SCALE GENOMIC DNA]</scope>
    <source>
        <strain evidence="9 10">LM102</strain>
    </source>
</reference>
<dbReference type="GO" id="GO:0005886">
    <property type="term" value="C:plasma membrane"/>
    <property type="evidence" value="ECO:0007669"/>
    <property type="project" value="UniProtKB-SubCell"/>
</dbReference>
<evidence type="ECO:0000256" key="4">
    <source>
        <dbReference type="ARBA" id="ARBA00022692"/>
    </source>
</evidence>
<feature type="transmembrane region" description="Helical" evidence="8">
    <location>
        <begin position="267"/>
        <end position="283"/>
    </location>
</feature>
<feature type="transmembrane region" description="Helical" evidence="8">
    <location>
        <begin position="295"/>
        <end position="313"/>
    </location>
</feature>
<dbReference type="PANTHER" id="PTHR43302:SF6">
    <property type="entry name" value="ARSENICAL PUMP MEMBRANE PROTEIN-RELATED"/>
    <property type="match status" value="1"/>
</dbReference>
<dbReference type="PRINTS" id="PR00758">
    <property type="entry name" value="ARSENICPUMP"/>
</dbReference>
<gene>
    <name evidence="9" type="ORF">DKZ56_00105</name>
</gene>
<feature type="transmembrane region" description="Helical" evidence="8">
    <location>
        <begin position="54"/>
        <end position="75"/>
    </location>
</feature>
<dbReference type="CDD" id="cd01118">
    <property type="entry name" value="ArsB_permease"/>
    <property type="match status" value="1"/>
</dbReference>
<evidence type="ECO:0000256" key="8">
    <source>
        <dbReference type="SAM" id="Phobius"/>
    </source>
</evidence>
<sequence>MVDFSTIWMYLIFSLSIAVMLWRPKGINETIPIVIGATMIVLLGYVSIEDLKNILSIVSGPSLTILSTIMMSIVLESIGFFKWIAHNIIIKSKNSGIRLYLYTNLLCFLMTMLFNNDGSILITTPIIIHIIRFLSLKPHQYLPYLISGALVATASSAPIAVSNISNLIALKIVGLDLNSYVKIMFVPSMCGIVAMNLILYWLFRNHIPKQLGLTVFNGRISNIFTHPLNPSAEAEVDKNLFKICIAVVVVTRGAFFVLSPFGIPMEFIGLFGALILMMIRWLKRRIGFQDILKSTPWHILIFAFSMYVLVYGLKNAGLNTLIISTFKENIEFDTFHATMTMGLLTTVFSNIFNNLPAVMIGTLAITEMELDTAVMQVAYLANIIGSDIGSLLTPIGTLATLIWMFILKKYQIKVTWGKYISITILVVPAALMVSLFSLYLWILLIL</sequence>
<protein>
    <submittedName>
        <fullName evidence="9">Arsenic transporter</fullName>
    </submittedName>
</protein>
<evidence type="ECO:0000256" key="6">
    <source>
        <dbReference type="ARBA" id="ARBA00022989"/>
    </source>
</evidence>
<comment type="similarity">
    <text evidence="2">Belongs to the ArsB family.</text>
</comment>